<evidence type="ECO:0000313" key="2">
    <source>
        <dbReference type="Proteomes" id="UP001066278"/>
    </source>
</evidence>
<gene>
    <name evidence="1" type="ORF">MOE99_16105</name>
</gene>
<name>A0A9Q4EU66_9BACI</name>
<reference evidence="1" key="1">
    <citation type="submission" date="2022-02" db="EMBL/GenBank/DDBJ databases">
        <title>Crop Bioprotection Bacillus Genome Sequencing.</title>
        <authorList>
            <person name="Dunlap C."/>
        </authorList>
    </citation>
    <scope>NUCLEOTIDE SEQUENCE</scope>
    <source>
        <strain evidence="1">T20C13</strain>
    </source>
</reference>
<dbReference type="EMBL" id="JALAXJ010000017">
    <property type="protein sequence ID" value="MCY9230847.1"/>
    <property type="molecule type" value="Genomic_DNA"/>
</dbReference>
<dbReference type="AlphaFoldDB" id="A0A9Q4EU66"/>
<proteinExistence type="predicted"/>
<protein>
    <submittedName>
        <fullName evidence="1">Uncharacterized protein</fullName>
    </submittedName>
</protein>
<evidence type="ECO:0000313" key="1">
    <source>
        <dbReference type="EMBL" id="MCY9230847.1"/>
    </source>
</evidence>
<accession>A0A9Q4EU66</accession>
<dbReference type="Proteomes" id="UP001066278">
    <property type="component" value="Unassembled WGS sequence"/>
</dbReference>
<comment type="caution">
    <text evidence="1">The sequence shown here is derived from an EMBL/GenBank/DDBJ whole genome shotgun (WGS) entry which is preliminary data.</text>
</comment>
<sequence>MLKTMECRDKKPMKVEFDVYTPINIEFGNWDISEDKTVYWRTGDFKKSLIEIGFAQKTGEIRSITLTLCENVYKSKEWNIENIEPIKGVPVLSIDRQQNETYIDEKGILNVYITDKTVYIQFSALEIESLIENNHVLFCLDCDDNICGVIINDVGDNEINILEQALK</sequence>
<dbReference type="RefSeq" id="WP_268278044.1">
    <property type="nucleotide sequence ID" value="NZ_JALAKW010000005.1"/>
</dbReference>
<organism evidence="1 2">
    <name type="scientific">Bacillus inaquosorum</name>
    <dbReference type="NCBI Taxonomy" id="483913"/>
    <lineage>
        <taxon>Bacteria</taxon>
        <taxon>Bacillati</taxon>
        <taxon>Bacillota</taxon>
        <taxon>Bacilli</taxon>
        <taxon>Bacillales</taxon>
        <taxon>Bacillaceae</taxon>
        <taxon>Bacillus</taxon>
    </lineage>
</organism>